<name>A0A0L8I145_OCTBM</name>
<protein>
    <submittedName>
        <fullName evidence="1">Uncharacterized protein</fullName>
    </submittedName>
</protein>
<sequence>MVIHKEISDRPALTRTFTTTKTLATATNHCGPRRNLFLKGLLSTLYEQTLLCRNLLAKRKLLFLLQRQHFHGYSVYKYSDIAIVRWPSLLYKIVFNCSASYSLTSSPSHYNHSS</sequence>
<gene>
    <name evidence="1" type="ORF">OCBIM_22039394mg</name>
</gene>
<accession>A0A0L8I145</accession>
<dbReference type="EMBL" id="KQ416793">
    <property type="protein sequence ID" value="KOF95146.1"/>
    <property type="molecule type" value="Genomic_DNA"/>
</dbReference>
<reference evidence="1" key="1">
    <citation type="submission" date="2015-07" db="EMBL/GenBank/DDBJ databases">
        <title>MeaNS - Measles Nucleotide Surveillance Program.</title>
        <authorList>
            <person name="Tran T."/>
            <person name="Druce J."/>
        </authorList>
    </citation>
    <scope>NUCLEOTIDE SEQUENCE</scope>
    <source>
        <strain evidence="1">UCB-OBI-ISO-001</strain>
        <tissue evidence="1">Gonad</tissue>
    </source>
</reference>
<proteinExistence type="predicted"/>
<dbReference type="AlphaFoldDB" id="A0A0L8I145"/>
<organism evidence="1">
    <name type="scientific">Octopus bimaculoides</name>
    <name type="common">California two-spotted octopus</name>
    <dbReference type="NCBI Taxonomy" id="37653"/>
    <lineage>
        <taxon>Eukaryota</taxon>
        <taxon>Metazoa</taxon>
        <taxon>Spiralia</taxon>
        <taxon>Lophotrochozoa</taxon>
        <taxon>Mollusca</taxon>
        <taxon>Cephalopoda</taxon>
        <taxon>Coleoidea</taxon>
        <taxon>Octopodiformes</taxon>
        <taxon>Octopoda</taxon>
        <taxon>Incirrata</taxon>
        <taxon>Octopodidae</taxon>
        <taxon>Octopus</taxon>
    </lineage>
</organism>
<evidence type="ECO:0000313" key="1">
    <source>
        <dbReference type="EMBL" id="KOF95146.1"/>
    </source>
</evidence>